<reference evidence="1 2" key="1">
    <citation type="submission" date="2019-03" db="EMBL/GenBank/DDBJ databases">
        <title>Paracraurococcus aquatilis NE82 genome sequence.</title>
        <authorList>
            <person name="Zhao Y."/>
            <person name="Du Z."/>
        </authorList>
    </citation>
    <scope>NUCLEOTIDE SEQUENCE [LARGE SCALE GENOMIC DNA]</scope>
    <source>
        <strain evidence="1 2">NE82</strain>
    </source>
</reference>
<comment type="caution">
    <text evidence="1">The sequence shown here is derived from an EMBL/GenBank/DDBJ whole genome shotgun (WGS) entry which is preliminary data.</text>
</comment>
<accession>A0A4R4DW57</accession>
<dbReference type="EMBL" id="SKBM01000001">
    <property type="protein sequence ID" value="TCZ66598.1"/>
    <property type="molecule type" value="Genomic_DNA"/>
</dbReference>
<dbReference type="Proteomes" id="UP000295023">
    <property type="component" value="Unassembled WGS sequence"/>
</dbReference>
<evidence type="ECO:0000313" key="1">
    <source>
        <dbReference type="EMBL" id="TCZ66598.1"/>
    </source>
</evidence>
<protein>
    <submittedName>
        <fullName evidence="1">DUF29 domain-containing protein</fullName>
    </submittedName>
</protein>
<dbReference type="Pfam" id="PF01724">
    <property type="entry name" value="DUF29"/>
    <property type="match status" value="1"/>
</dbReference>
<dbReference type="PANTHER" id="PTHR34235">
    <property type="entry name" value="SLR1203 PROTEIN-RELATED"/>
    <property type="match status" value="1"/>
</dbReference>
<dbReference type="AlphaFoldDB" id="A0A4R4DW57"/>
<sequence length="177" mass="19766">MEMAAMPPYPPAMSEAAELHDRDFYAWTQAQAALLRAWPEALRPNALDIANLAEEIEDLGKSERRAIESLIGQIVIHLLKLRCHPDQTARRAWQKEVAAFRPRLARLLRDNPSLRAARAEIAAEVWAPVARQLEQELDIDGFAGRAALSWLADPSGPCFDLDREVLAEGWFPPPPAA</sequence>
<dbReference type="InterPro" id="IPR002636">
    <property type="entry name" value="DUF29"/>
</dbReference>
<gene>
    <name evidence="1" type="ORF">EXY23_00320</name>
</gene>
<keyword evidence="2" id="KW-1185">Reference proteome</keyword>
<dbReference type="Gene3D" id="1.20.1220.20">
    <property type="entry name" value="Uncharcterised protein PF01724"/>
    <property type="match status" value="1"/>
</dbReference>
<name>A0A4R4DW57_9PROT</name>
<evidence type="ECO:0000313" key="2">
    <source>
        <dbReference type="Proteomes" id="UP000295023"/>
    </source>
</evidence>
<dbReference type="PANTHER" id="PTHR34235:SF4">
    <property type="entry name" value="SLR0291 PROTEIN"/>
    <property type="match status" value="1"/>
</dbReference>
<proteinExistence type="predicted"/>
<organism evidence="1 2">
    <name type="scientific">Roseicella aquatilis</name>
    <dbReference type="NCBI Taxonomy" id="2527868"/>
    <lineage>
        <taxon>Bacteria</taxon>
        <taxon>Pseudomonadati</taxon>
        <taxon>Pseudomonadota</taxon>
        <taxon>Alphaproteobacteria</taxon>
        <taxon>Acetobacterales</taxon>
        <taxon>Roseomonadaceae</taxon>
        <taxon>Roseicella</taxon>
    </lineage>
</organism>